<accession>A0A396GQG6</accession>
<sequence length="56" mass="6285">MEEIYVELMTPTMEEIRYAANKGMPYMGSCNLSGSLCLVLEVQLGYGILDVQARPR</sequence>
<dbReference type="Proteomes" id="UP000265566">
    <property type="component" value="Chromosome 8"/>
</dbReference>
<dbReference type="AlphaFoldDB" id="A0A396GQG6"/>
<proteinExistence type="predicted"/>
<dbReference type="Gramene" id="rna48859">
    <property type="protein sequence ID" value="RHN42421.1"/>
    <property type="gene ID" value="gene48859"/>
</dbReference>
<evidence type="ECO:0000313" key="2">
    <source>
        <dbReference type="Proteomes" id="UP000265566"/>
    </source>
</evidence>
<reference evidence="2" key="1">
    <citation type="journal article" date="2018" name="Nat. Plants">
        <title>Whole-genome landscape of Medicago truncatula symbiotic genes.</title>
        <authorList>
            <person name="Pecrix Y."/>
            <person name="Staton S.E."/>
            <person name="Sallet E."/>
            <person name="Lelandais-Briere C."/>
            <person name="Moreau S."/>
            <person name="Carrere S."/>
            <person name="Blein T."/>
            <person name="Jardinaud M.F."/>
            <person name="Latrasse D."/>
            <person name="Zouine M."/>
            <person name="Zahm M."/>
            <person name="Kreplak J."/>
            <person name="Mayjonade B."/>
            <person name="Satge C."/>
            <person name="Perez M."/>
            <person name="Cauet S."/>
            <person name="Marande W."/>
            <person name="Chantry-Darmon C."/>
            <person name="Lopez-Roques C."/>
            <person name="Bouchez O."/>
            <person name="Berard A."/>
            <person name="Debelle F."/>
            <person name="Munos S."/>
            <person name="Bendahmane A."/>
            <person name="Berges H."/>
            <person name="Niebel A."/>
            <person name="Buitink J."/>
            <person name="Frugier F."/>
            <person name="Benhamed M."/>
            <person name="Crespi M."/>
            <person name="Gouzy J."/>
            <person name="Gamas P."/>
        </authorList>
    </citation>
    <scope>NUCLEOTIDE SEQUENCE [LARGE SCALE GENOMIC DNA]</scope>
    <source>
        <strain evidence="2">cv. Jemalong A17</strain>
    </source>
</reference>
<protein>
    <submittedName>
        <fullName evidence="1">Uncharacterized protein</fullName>
    </submittedName>
</protein>
<dbReference type="EMBL" id="PSQE01000008">
    <property type="protein sequence ID" value="RHN42421.1"/>
    <property type="molecule type" value="Genomic_DNA"/>
</dbReference>
<evidence type="ECO:0000313" key="1">
    <source>
        <dbReference type="EMBL" id="RHN42421.1"/>
    </source>
</evidence>
<organism evidence="1 2">
    <name type="scientific">Medicago truncatula</name>
    <name type="common">Barrel medic</name>
    <name type="synonym">Medicago tribuloides</name>
    <dbReference type="NCBI Taxonomy" id="3880"/>
    <lineage>
        <taxon>Eukaryota</taxon>
        <taxon>Viridiplantae</taxon>
        <taxon>Streptophyta</taxon>
        <taxon>Embryophyta</taxon>
        <taxon>Tracheophyta</taxon>
        <taxon>Spermatophyta</taxon>
        <taxon>Magnoliopsida</taxon>
        <taxon>eudicotyledons</taxon>
        <taxon>Gunneridae</taxon>
        <taxon>Pentapetalae</taxon>
        <taxon>rosids</taxon>
        <taxon>fabids</taxon>
        <taxon>Fabales</taxon>
        <taxon>Fabaceae</taxon>
        <taxon>Papilionoideae</taxon>
        <taxon>50 kb inversion clade</taxon>
        <taxon>NPAAA clade</taxon>
        <taxon>Hologalegina</taxon>
        <taxon>IRL clade</taxon>
        <taxon>Trifolieae</taxon>
        <taxon>Medicago</taxon>
    </lineage>
</organism>
<name>A0A396GQG6_MEDTR</name>
<comment type="caution">
    <text evidence="1">The sequence shown here is derived from an EMBL/GenBank/DDBJ whole genome shotgun (WGS) entry which is preliminary data.</text>
</comment>
<gene>
    <name evidence="1" type="ORF">MtrunA17_Chr8g0376691</name>
</gene>